<dbReference type="RefSeq" id="WP_105804910.1">
    <property type="nucleotide sequence ID" value="NZ_MWZD01000015.1"/>
</dbReference>
<proteinExistence type="predicted"/>
<gene>
    <name evidence="6" type="ORF">B4915_05910</name>
</gene>
<comment type="caution">
    <text evidence="6">The sequence shown here is derived from an EMBL/GenBank/DDBJ whole genome shotgun (WGS) entry which is preliminary data.</text>
</comment>
<dbReference type="PANTHER" id="PTHR30168">
    <property type="entry name" value="PUTATIVE MEMBRANE PROTEIN YPFJ"/>
    <property type="match status" value="1"/>
</dbReference>
<evidence type="ECO:0000313" key="7">
    <source>
        <dbReference type="Proteomes" id="UP000238650"/>
    </source>
</evidence>
<evidence type="ECO:0000256" key="1">
    <source>
        <dbReference type="ARBA" id="ARBA00004167"/>
    </source>
</evidence>
<dbReference type="InterPro" id="IPR007343">
    <property type="entry name" value="Uncharacterised_pept_Zn_put"/>
</dbReference>
<keyword evidence="4 5" id="KW-0472">Membrane</keyword>
<reference evidence="6 7" key="1">
    <citation type="journal article" date="2017" name="New Microbes New Infect">
        <title>Genome sequence of 'Leucobacter massiliensis' sp. nov. isolated from human pharynx after travel to the 2014 Hajj.</title>
        <authorList>
            <person name="Leangapichart T."/>
            <person name="Gautret P."/>
            <person name="Nguyen T.T."/>
            <person name="Armstrong N."/>
            <person name="Rolain J.M."/>
        </authorList>
    </citation>
    <scope>NUCLEOTIDE SEQUENCE [LARGE SCALE GENOMIC DNA]</scope>
    <source>
        <strain evidence="6 7">122RC15</strain>
    </source>
</reference>
<keyword evidence="2 5" id="KW-0812">Transmembrane</keyword>
<dbReference type="EMBL" id="MWZD01000015">
    <property type="protein sequence ID" value="PRI11638.1"/>
    <property type="molecule type" value="Genomic_DNA"/>
</dbReference>
<dbReference type="Proteomes" id="UP000238650">
    <property type="component" value="Unassembled WGS sequence"/>
</dbReference>
<accession>A0A2S9QPX9</accession>
<organism evidence="6 7">
    <name type="scientific">Leucobacter massiliensis</name>
    <dbReference type="NCBI Taxonomy" id="1686285"/>
    <lineage>
        <taxon>Bacteria</taxon>
        <taxon>Bacillati</taxon>
        <taxon>Actinomycetota</taxon>
        <taxon>Actinomycetes</taxon>
        <taxon>Micrococcales</taxon>
        <taxon>Microbacteriaceae</taxon>
        <taxon>Leucobacter</taxon>
    </lineage>
</organism>
<comment type="subcellular location">
    <subcellularLocation>
        <location evidence="1">Membrane</location>
        <topology evidence="1">Single-pass membrane protein</topology>
    </subcellularLocation>
</comment>
<evidence type="ECO:0000256" key="3">
    <source>
        <dbReference type="ARBA" id="ARBA00022989"/>
    </source>
</evidence>
<dbReference type="Pfam" id="PF04228">
    <property type="entry name" value="Zn_peptidase"/>
    <property type="match status" value="1"/>
</dbReference>
<dbReference type="SUPFAM" id="SSF55486">
    <property type="entry name" value="Metalloproteases ('zincins'), catalytic domain"/>
    <property type="match status" value="1"/>
</dbReference>
<feature type="transmembrane region" description="Helical" evidence="5">
    <location>
        <begin position="23"/>
        <end position="44"/>
    </location>
</feature>
<dbReference type="GO" id="GO:0016020">
    <property type="term" value="C:membrane"/>
    <property type="evidence" value="ECO:0007669"/>
    <property type="project" value="UniProtKB-SubCell"/>
</dbReference>
<dbReference type="PANTHER" id="PTHR30168:SF0">
    <property type="entry name" value="INNER MEMBRANE PROTEIN"/>
    <property type="match status" value="1"/>
</dbReference>
<evidence type="ECO:0000256" key="5">
    <source>
        <dbReference type="SAM" id="Phobius"/>
    </source>
</evidence>
<name>A0A2S9QPX9_9MICO</name>
<protein>
    <submittedName>
        <fullName evidence="6">Neutral zinc metallopeptidase</fullName>
    </submittedName>
</protein>
<dbReference type="AlphaFoldDB" id="A0A2S9QPX9"/>
<evidence type="ECO:0000313" key="6">
    <source>
        <dbReference type="EMBL" id="PRI11638.1"/>
    </source>
</evidence>
<dbReference type="OrthoDB" id="9774900at2"/>
<keyword evidence="3 5" id="KW-1133">Transmembrane helix</keyword>
<evidence type="ECO:0000256" key="4">
    <source>
        <dbReference type="ARBA" id="ARBA00023136"/>
    </source>
</evidence>
<keyword evidence="7" id="KW-1185">Reference proteome</keyword>
<sequence length="296" mass="31054">MTFNDNARIDTSKVSKRSGARRGGLIAGGGGAVVLLLALGSQLLGVNLLPFAPAVEGLMGDTALTGERSEALAGCETGADANQNVECRMAATADSLDRFWAGQIDGYRSPADVALYDVQTGSGCGTASSSTGPFYCPGDETIYLDVAFFDTLRSDYGSSDGSLAQMYVLAHEWGHHISQLIGTLQRAGRESGADSGSVRLELQADCFAGAWVRDASTVTDDEGVPLLRPVTEQQIADALSAAAAVGDDHIMESAGVEVNPERFTHGSSEQRQRWFQNGYRGGPEACDTFAVSSAEL</sequence>
<evidence type="ECO:0000256" key="2">
    <source>
        <dbReference type="ARBA" id="ARBA00022692"/>
    </source>
</evidence>